<feature type="transmembrane region" description="Helical" evidence="1">
    <location>
        <begin position="261"/>
        <end position="282"/>
    </location>
</feature>
<reference evidence="2 3" key="1">
    <citation type="journal article" date="2019" name="Nat. Ecol. Evol.">
        <title>Megaphylogeny resolves global patterns of mushroom evolution.</title>
        <authorList>
            <person name="Varga T."/>
            <person name="Krizsan K."/>
            <person name="Foldi C."/>
            <person name="Dima B."/>
            <person name="Sanchez-Garcia M."/>
            <person name="Sanchez-Ramirez S."/>
            <person name="Szollosi G.J."/>
            <person name="Szarkandi J.G."/>
            <person name="Papp V."/>
            <person name="Albert L."/>
            <person name="Andreopoulos W."/>
            <person name="Angelini C."/>
            <person name="Antonin V."/>
            <person name="Barry K.W."/>
            <person name="Bougher N.L."/>
            <person name="Buchanan P."/>
            <person name="Buyck B."/>
            <person name="Bense V."/>
            <person name="Catcheside P."/>
            <person name="Chovatia M."/>
            <person name="Cooper J."/>
            <person name="Damon W."/>
            <person name="Desjardin D."/>
            <person name="Finy P."/>
            <person name="Geml J."/>
            <person name="Haridas S."/>
            <person name="Hughes K."/>
            <person name="Justo A."/>
            <person name="Karasinski D."/>
            <person name="Kautmanova I."/>
            <person name="Kiss B."/>
            <person name="Kocsube S."/>
            <person name="Kotiranta H."/>
            <person name="LaButti K.M."/>
            <person name="Lechner B.E."/>
            <person name="Liimatainen K."/>
            <person name="Lipzen A."/>
            <person name="Lukacs Z."/>
            <person name="Mihaltcheva S."/>
            <person name="Morgado L.N."/>
            <person name="Niskanen T."/>
            <person name="Noordeloos M.E."/>
            <person name="Ohm R.A."/>
            <person name="Ortiz-Santana B."/>
            <person name="Ovrebo C."/>
            <person name="Racz N."/>
            <person name="Riley R."/>
            <person name="Savchenko A."/>
            <person name="Shiryaev A."/>
            <person name="Soop K."/>
            <person name="Spirin V."/>
            <person name="Szebenyi C."/>
            <person name="Tomsovsky M."/>
            <person name="Tulloss R.E."/>
            <person name="Uehling J."/>
            <person name="Grigoriev I.V."/>
            <person name="Vagvolgyi C."/>
            <person name="Papp T."/>
            <person name="Martin F.M."/>
            <person name="Miettinen O."/>
            <person name="Hibbett D.S."/>
            <person name="Nagy L.G."/>
        </authorList>
    </citation>
    <scope>NUCLEOTIDE SEQUENCE [LARGE SCALE GENOMIC DNA]</scope>
    <source>
        <strain evidence="2 3">CBS 962.96</strain>
    </source>
</reference>
<evidence type="ECO:0000256" key="1">
    <source>
        <dbReference type="SAM" id="Phobius"/>
    </source>
</evidence>
<evidence type="ECO:0000313" key="3">
    <source>
        <dbReference type="Proteomes" id="UP000297245"/>
    </source>
</evidence>
<sequence length="347" mass="38647">MDPETVTSSSVPEPTSEVIQLFIAGILPAIRLTVLCGAWIGVLVCLLLALIHFSTRALRKRPLFIMNMIAICTGIVCNILELSMLVVNTTSVNDRSSVSTVYTVICLSILSVILTDSILLYRLLVVFPFERTPRSTFLLIFGPLGLIKIGRLAIAIIFLVIYIGKMNSSRTPGQFYNIGTALLWPRLLWGIQLLDNGLVMNSEVYCYVSYTSRHYERIIASFPQRLRTLFWIGVSNFVFPSMFAIAQLVTFTKSTSFTTYLMINVSDIGVEITGVLFATLWASSSNWLAEKDGSNQGADHTSMQFAQRQTLEGTLSFNLDPTQNSNSAIIRMSEVICNKSYPEIHPE</sequence>
<feature type="transmembrane region" description="Helical" evidence="1">
    <location>
        <begin position="229"/>
        <end position="249"/>
    </location>
</feature>
<feature type="transmembrane region" description="Helical" evidence="1">
    <location>
        <begin position="137"/>
        <end position="163"/>
    </location>
</feature>
<keyword evidence="1" id="KW-0472">Membrane</keyword>
<keyword evidence="1" id="KW-0812">Transmembrane</keyword>
<gene>
    <name evidence="2" type="ORF">K435DRAFT_700287</name>
</gene>
<evidence type="ECO:0000313" key="2">
    <source>
        <dbReference type="EMBL" id="THU78315.1"/>
    </source>
</evidence>
<keyword evidence="1" id="KW-1133">Transmembrane helix</keyword>
<protein>
    <recommendedName>
        <fullName evidence="4">G-protein coupled receptors family 1 profile domain-containing protein</fullName>
    </recommendedName>
</protein>
<dbReference type="Proteomes" id="UP000297245">
    <property type="component" value="Unassembled WGS sequence"/>
</dbReference>
<accession>A0A4V4HB77</accession>
<feature type="transmembrane region" description="Helical" evidence="1">
    <location>
        <begin position="18"/>
        <end position="51"/>
    </location>
</feature>
<dbReference type="Gene3D" id="1.10.287.920">
    <property type="entry name" value="Pheromone alpha factor receptor"/>
    <property type="match status" value="1"/>
</dbReference>
<dbReference type="AlphaFoldDB" id="A0A4V4HB77"/>
<feature type="transmembrane region" description="Helical" evidence="1">
    <location>
        <begin position="63"/>
        <end position="87"/>
    </location>
</feature>
<evidence type="ECO:0008006" key="4">
    <source>
        <dbReference type="Google" id="ProtNLM"/>
    </source>
</evidence>
<organism evidence="2 3">
    <name type="scientific">Dendrothele bispora (strain CBS 962.96)</name>
    <dbReference type="NCBI Taxonomy" id="1314807"/>
    <lineage>
        <taxon>Eukaryota</taxon>
        <taxon>Fungi</taxon>
        <taxon>Dikarya</taxon>
        <taxon>Basidiomycota</taxon>
        <taxon>Agaricomycotina</taxon>
        <taxon>Agaricomycetes</taxon>
        <taxon>Agaricomycetidae</taxon>
        <taxon>Agaricales</taxon>
        <taxon>Agaricales incertae sedis</taxon>
        <taxon>Dendrothele</taxon>
    </lineage>
</organism>
<keyword evidence="3" id="KW-1185">Reference proteome</keyword>
<proteinExistence type="predicted"/>
<dbReference type="OrthoDB" id="2548432at2759"/>
<dbReference type="EMBL" id="ML180216">
    <property type="protein sequence ID" value="THU78315.1"/>
    <property type="molecule type" value="Genomic_DNA"/>
</dbReference>
<name>A0A4V4HB77_DENBC</name>
<dbReference type="InterPro" id="IPR027458">
    <property type="entry name" value="STE2_TM1-TM2_sf"/>
</dbReference>
<feature type="transmembrane region" description="Helical" evidence="1">
    <location>
        <begin position="99"/>
        <end position="125"/>
    </location>
</feature>